<organism evidence="1 2">
    <name type="scientific">Channa striata</name>
    <name type="common">Snakehead murrel</name>
    <name type="synonym">Ophicephalus striatus</name>
    <dbReference type="NCBI Taxonomy" id="64152"/>
    <lineage>
        <taxon>Eukaryota</taxon>
        <taxon>Metazoa</taxon>
        <taxon>Chordata</taxon>
        <taxon>Craniata</taxon>
        <taxon>Vertebrata</taxon>
        <taxon>Euteleostomi</taxon>
        <taxon>Actinopterygii</taxon>
        <taxon>Neopterygii</taxon>
        <taxon>Teleostei</taxon>
        <taxon>Neoteleostei</taxon>
        <taxon>Acanthomorphata</taxon>
        <taxon>Anabantaria</taxon>
        <taxon>Anabantiformes</taxon>
        <taxon>Channoidei</taxon>
        <taxon>Channidae</taxon>
        <taxon>Channa</taxon>
    </lineage>
</organism>
<comment type="caution">
    <text evidence="1">The sequence shown here is derived from an EMBL/GenBank/DDBJ whole genome shotgun (WGS) entry which is preliminary data.</text>
</comment>
<dbReference type="Proteomes" id="UP001187415">
    <property type="component" value="Unassembled WGS sequence"/>
</dbReference>
<accession>A0AA88NMU4</accession>
<sequence>MNPEATGLGHNVVLRAGSDPVVTGDVRTLQQLTALEKTCQVSQYFGTVQKEIQPSMRRLLASVDVRGVRGAEV</sequence>
<evidence type="ECO:0000313" key="1">
    <source>
        <dbReference type="EMBL" id="KAK2862135.1"/>
    </source>
</evidence>
<dbReference type="EMBL" id="JAUPFM010000001">
    <property type="protein sequence ID" value="KAK2862135.1"/>
    <property type="molecule type" value="Genomic_DNA"/>
</dbReference>
<gene>
    <name evidence="1" type="ORF">Q5P01_001668</name>
</gene>
<reference evidence="1" key="1">
    <citation type="submission" date="2023-07" db="EMBL/GenBank/DDBJ databases">
        <title>Chromosome-level Genome Assembly of Striped Snakehead (Channa striata).</title>
        <authorList>
            <person name="Liu H."/>
        </authorList>
    </citation>
    <scope>NUCLEOTIDE SEQUENCE</scope>
    <source>
        <strain evidence="1">Gz</strain>
        <tissue evidence="1">Muscle</tissue>
    </source>
</reference>
<dbReference type="Gene3D" id="1.10.472.10">
    <property type="entry name" value="Cyclin-like"/>
    <property type="match status" value="2"/>
</dbReference>
<keyword evidence="2" id="KW-1185">Reference proteome</keyword>
<protein>
    <submittedName>
        <fullName evidence="1">Uncharacterized protein</fullName>
    </submittedName>
</protein>
<evidence type="ECO:0000313" key="2">
    <source>
        <dbReference type="Proteomes" id="UP001187415"/>
    </source>
</evidence>
<proteinExistence type="predicted"/>
<name>A0AA88NMU4_CHASR</name>
<dbReference type="AlphaFoldDB" id="A0AA88NMU4"/>